<sequence>MNHCFSMTLTSVNSAQNLNLLSLHQDLLVDNTESPRDHKTSSPQKFDNSVVGINCVLLATIFS</sequence>
<protein>
    <submittedName>
        <fullName evidence="1">Uncharacterized protein</fullName>
    </submittedName>
</protein>
<dbReference type="AlphaFoldDB" id="A0A0A9HCS2"/>
<reference evidence="1" key="2">
    <citation type="journal article" date="2015" name="Data Brief">
        <title>Shoot transcriptome of the giant reed, Arundo donax.</title>
        <authorList>
            <person name="Barrero R.A."/>
            <person name="Guerrero F.D."/>
            <person name="Moolhuijzen P."/>
            <person name="Goolsby J.A."/>
            <person name="Tidwell J."/>
            <person name="Bellgard S.E."/>
            <person name="Bellgard M.I."/>
        </authorList>
    </citation>
    <scope>NUCLEOTIDE SEQUENCE</scope>
    <source>
        <tissue evidence="1">Shoot tissue taken approximately 20 cm above the soil surface</tissue>
    </source>
</reference>
<dbReference type="EMBL" id="GBRH01167188">
    <property type="protein sequence ID" value="JAE30708.1"/>
    <property type="molecule type" value="Transcribed_RNA"/>
</dbReference>
<organism evidence="1">
    <name type="scientific">Arundo donax</name>
    <name type="common">Giant reed</name>
    <name type="synonym">Donax arundinaceus</name>
    <dbReference type="NCBI Taxonomy" id="35708"/>
    <lineage>
        <taxon>Eukaryota</taxon>
        <taxon>Viridiplantae</taxon>
        <taxon>Streptophyta</taxon>
        <taxon>Embryophyta</taxon>
        <taxon>Tracheophyta</taxon>
        <taxon>Spermatophyta</taxon>
        <taxon>Magnoliopsida</taxon>
        <taxon>Liliopsida</taxon>
        <taxon>Poales</taxon>
        <taxon>Poaceae</taxon>
        <taxon>PACMAD clade</taxon>
        <taxon>Arundinoideae</taxon>
        <taxon>Arundineae</taxon>
        <taxon>Arundo</taxon>
    </lineage>
</organism>
<proteinExistence type="predicted"/>
<reference evidence="1" key="1">
    <citation type="submission" date="2014-09" db="EMBL/GenBank/DDBJ databases">
        <authorList>
            <person name="Magalhaes I.L.F."/>
            <person name="Oliveira U."/>
            <person name="Santos F.R."/>
            <person name="Vidigal T.H.D.A."/>
            <person name="Brescovit A.D."/>
            <person name="Santos A.J."/>
        </authorList>
    </citation>
    <scope>NUCLEOTIDE SEQUENCE</scope>
    <source>
        <tissue evidence="1">Shoot tissue taken approximately 20 cm above the soil surface</tissue>
    </source>
</reference>
<evidence type="ECO:0000313" key="1">
    <source>
        <dbReference type="EMBL" id="JAE30708.1"/>
    </source>
</evidence>
<name>A0A0A9HCS2_ARUDO</name>
<accession>A0A0A9HCS2</accession>